<dbReference type="RefSeq" id="WP_120540180.1">
    <property type="nucleotide sequence ID" value="NZ_RAVZ01000041.1"/>
</dbReference>
<sequence length="188" mass="22121">MATRENLVFDAWMRLGNQAGKVLEAPETLAPALGDIRPLLRTWCYPSFEDHHVWLLWKETREESPALRLRRVTWNRFQEREDLAKVLDLEGFLKGAPTRLQVTDARVDGERWHDLEEEADSLAFPPLYFPFRKIVFVDGARYGIEQSFHEGSLRLEWRSVPPPEWALLARWTEKVRQFFEESLASEPE</sequence>
<name>A0A3A8J7P8_9BACT</name>
<dbReference type="AlphaFoldDB" id="A0A3A8J7P8"/>
<dbReference type="OrthoDB" id="9921730at2"/>
<evidence type="ECO:0000313" key="1">
    <source>
        <dbReference type="EMBL" id="RKG91689.1"/>
    </source>
</evidence>
<reference evidence="2" key="1">
    <citation type="submission" date="2018-09" db="EMBL/GenBank/DDBJ databases">
        <authorList>
            <person name="Livingstone P.G."/>
            <person name="Whitworth D.E."/>
        </authorList>
    </citation>
    <scope>NUCLEOTIDE SEQUENCE [LARGE SCALE GENOMIC DNA]</scope>
    <source>
        <strain evidence="2">CA054A</strain>
    </source>
</reference>
<proteinExistence type="predicted"/>
<accession>A0A3A8J7P8</accession>
<keyword evidence="2" id="KW-1185">Reference proteome</keyword>
<protein>
    <submittedName>
        <fullName evidence="1">Uncharacterized protein</fullName>
    </submittedName>
</protein>
<comment type="caution">
    <text evidence="1">The sequence shown here is derived from an EMBL/GenBank/DDBJ whole genome shotgun (WGS) entry which is preliminary data.</text>
</comment>
<gene>
    <name evidence="1" type="ORF">D7V88_08905</name>
</gene>
<organism evidence="1 2">
    <name type="scientific">Corallococcus terminator</name>
    <dbReference type="NCBI Taxonomy" id="2316733"/>
    <lineage>
        <taxon>Bacteria</taxon>
        <taxon>Pseudomonadati</taxon>
        <taxon>Myxococcota</taxon>
        <taxon>Myxococcia</taxon>
        <taxon>Myxococcales</taxon>
        <taxon>Cystobacterineae</taxon>
        <taxon>Myxococcaceae</taxon>
        <taxon>Corallococcus</taxon>
    </lineage>
</organism>
<dbReference type="Proteomes" id="UP000268094">
    <property type="component" value="Unassembled WGS sequence"/>
</dbReference>
<evidence type="ECO:0000313" key="2">
    <source>
        <dbReference type="Proteomes" id="UP000268094"/>
    </source>
</evidence>
<dbReference type="EMBL" id="RAVZ01000041">
    <property type="protein sequence ID" value="RKG91689.1"/>
    <property type="molecule type" value="Genomic_DNA"/>
</dbReference>